<keyword evidence="2" id="KW-0964">Secreted</keyword>
<evidence type="ECO:0000313" key="9">
    <source>
        <dbReference type="Proteomes" id="UP001202402"/>
    </source>
</evidence>
<gene>
    <name evidence="8" type="ORF">LQE99_07170</name>
</gene>
<dbReference type="InterPro" id="IPR013783">
    <property type="entry name" value="Ig-like_fold"/>
</dbReference>
<comment type="caution">
    <text evidence="8">The sequence shown here is derived from an EMBL/GenBank/DDBJ whole genome shotgun (WGS) entry which is preliminary data.</text>
</comment>
<dbReference type="Proteomes" id="UP001202402">
    <property type="component" value="Unassembled WGS sequence"/>
</dbReference>
<dbReference type="InterPro" id="IPR019931">
    <property type="entry name" value="LPXTG_anchor"/>
</dbReference>
<evidence type="ECO:0000256" key="3">
    <source>
        <dbReference type="ARBA" id="ARBA00022729"/>
    </source>
</evidence>
<evidence type="ECO:0000259" key="7">
    <source>
        <dbReference type="PROSITE" id="PS50847"/>
    </source>
</evidence>
<keyword evidence="9" id="KW-1185">Reference proteome</keyword>
<organism evidence="8 9">
    <name type="scientific">Amedibacillus hominis</name>
    <dbReference type="NCBI Taxonomy" id="2897776"/>
    <lineage>
        <taxon>Bacteria</taxon>
        <taxon>Bacillati</taxon>
        <taxon>Bacillota</taxon>
        <taxon>Erysipelotrichia</taxon>
        <taxon>Erysipelotrichales</taxon>
        <taxon>Erysipelotrichaceae</taxon>
        <taxon>Amedibacillus</taxon>
    </lineage>
</organism>
<feature type="chain" id="PRO_5045404951" evidence="6">
    <location>
        <begin position="27"/>
        <end position="516"/>
    </location>
</feature>
<keyword evidence="3 6" id="KW-0732">Signal</keyword>
<reference evidence="8 9" key="1">
    <citation type="submission" date="2022-02" db="EMBL/GenBank/DDBJ databases">
        <title>Genome of Erysipelotrichaceae sp. nov. NSJ-176 isolated from human feces.</title>
        <authorList>
            <person name="Abdugheni R."/>
        </authorList>
    </citation>
    <scope>NUCLEOTIDE SEQUENCE [LARGE SCALE GENOMIC DNA]</scope>
    <source>
        <strain evidence="8 9">NSJ-176</strain>
    </source>
</reference>
<keyword evidence="5" id="KW-0812">Transmembrane</keyword>
<dbReference type="SUPFAM" id="SSF49478">
    <property type="entry name" value="Cna protein B-type domain"/>
    <property type="match status" value="1"/>
</dbReference>
<dbReference type="PROSITE" id="PS50847">
    <property type="entry name" value="GRAM_POS_ANCHORING"/>
    <property type="match status" value="1"/>
</dbReference>
<evidence type="ECO:0000313" key="8">
    <source>
        <dbReference type="EMBL" id="MCH4284911.1"/>
    </source>
</evidence>
<accession>A0ABS9R5I1</accession>
<protein>
    <submittedName>
        <fullName evidence="8">Isopeptide-forming domain-containing fimbrial protein</fullName>
    </submittedName>
</protein>
<dbReference type="RefSeq" id="WP_117518377.1">
    <property type="nucleotide sequence ID" value="NZ_JAKVPQ010000004.1"/>
</dbReference>
<keyword evidence="4" id="KW-0572">Peptidoglycan-anchor</keyword>
<feature type="signal peptide" evidence="6">
    <location>
        <begin position="1"/>
        <end position="26"/>
    </location>
</feature>
<evidence type="ECO:0000256" key="1">
    <source>
        <dbReference type="ARBA" id="ARBA00022512"/>
    </source>
</evidence>
<keyword evidence="1" id="KW-0134">Cell wall</keyword>
<dbReference type="Pfam" id="PF00746">
    <property type="entry name" value="Gram_pos_anchor"/>
    <property type="match status" value="1"/>
</dbReference>
<evidence type="ECO:0000256" key="4">
    <source>
        <dbReference type="ARBA" id="ARBA00023088"/>
    </source>
</evidence>
<feature type="domain" description="Gram-positive cocci surface proteins LPxTG" evidence="7">
    <location>
        <begin position="480"/>
        <end position="516"/>
    </location>
</feature>
<dbReference type="Gene3D" id="2.60.40.10">
    <property type="entry name" value="Immunoglobulins"/>
    <property type="match status" value="1"/>
</dbReference>
<dbReference type="NCBIfam" id="TIGR04226">
    <property type="entry name" value="RrgB_K2N_iso_D2"/>
    <property type="match status" value="1"/>
</dbReference>
<keyword evidence="5" id="KW-1133">Transmembrane helix</keyword>
<dbReference type="InterPro" id="IPR026466">
    <property type="entry name" value="Fim_isopep_form_D2_dom"/>
</dbReference>
<dbReference type="Pfam" id="PF16569">
    <property type="entry name" value="GramPos_pilinBB"/>
    <property type="match status" value="1"/>
</dbReference>
<dbReference type="InterPro" id="IPR032334">
    <property type="entry name" value="GramPos_pilinBB"/>
</dbReference>
<evidence type="ECO:0000256" key="5">
    <source>
        <dbReference type="SAM" id="Phobius"/>
    </source>
</evidence>
<dbReference type="InterPro" id="IPR041033">
    <property type="entry name" value="SpaA_PFL_dom_1"/>
</dbReference>
<dbReference type="Pfam" id="PF17802">
    <property type="entry name" value="SpaA"/>
    <property type="match status" value="1"/>
</dbReference>
<evidence type="ECO:0000256" key="6">
    <source>
        <dbReference type="SAM" id="SignalP"/>
    </source>
</evidence>
<evidence type="ECO:0000256" key="2">
    <source>
        <dbReference type="ARBA" id="ARBA00022525"/>
    </source>
</evidence>
<keyword evidence="5" id="KW-0472">Membrane</keyword>
<dbReference type="NCBIfam" id="TIGR01167">
    <property type="entry name" value="LPXTG_anchor"/>
    <property type="match status" value="1"/>
</dbReference>
<proteinExistence type="predicted"/>
<dbReference type="Gene3D" id="2.60.40.740">
    <property type="match status" value="1"/>
</dbReference>
<name>A0ABS9R5I1_9FIRM</name>
<dbReference type="EMBL" id="JAKVPQ010000004">
    <property type="protein sequence ID" value="MCH4284911.1"/>
    <property type="molecule type" value="Genomic_DNA"/>
</dbReference>
<sequence>MKVFKKLSMLFVAAAMMMTTVSTAFAAESKTEKGTIAIHREGASYDVYKVLDAKTKTIGSEDIAVYTINSDFTNFFDGTHGGYTFDADKGIMLGTEVLASADQLLKNDVKNYNQDPKMQLFTQKLYDYIYTMKITPSTLAGVSDDAKGSSIDQGYYLVLENTETITSTSNSGRVPSLAMLINVTKNKEVNIYPKDSELNITKKVENADYNIGELNIPHKFTIDSTVPTYAANYKNIIYKITDTMSDGLTLDKTSINVKVGEIMVIKNGVVVNPTYLKDGGFTSESKVVDGANVTYTTFDFNYDELRKDAQLGVDVKIDYLANINENAVAYNPETNTAELHYTTKPDGTDSGIKDETETYTYALDLLKADGSNHDRLLKDAVFEIKNSDGKLVKEVKSDENGKISFTGLAAGTYTIEEIHAPSTEYALLTGPITIDIQEDSKNKGNCIVSIVNIDEEITTNPVVKDGTISFTIYNYKGINLPETGGMGTTIFMIGGAALIALAGVMLVVYSKKSKKA</sequence>
<feature type="transmembrane region" description="Helical" evidence="5">
    <location>
        <begin position="490"/>
        <end position="509"/>
    </location>
</feature>